<name>A0A7C4VUQ8_FERPE</name>
<sequence length="372" mass="43044">MASMSNPFKIGKLYSAEDFIDRRKEYKSLCSVIESGNNAVVVAPRRFGKTWLLQKFISESGYPAVYVDLFGLFSLRGFVQKVVKQVYELLKEESPLVFVGNYLKNLARYVKFSVDLGSVSFALDGDVSDGVLIEQMYELLEGAQKAVGRRLVVIFDEFQSYGAISERLPESLRSFFQTRSDVLFVFSGSMRHMIEELFFEASGVLYHSCLRIDMTSMLPENECVEYILRKFEETDKNISLESARKVYELTKGHPYFLQLLCYELWNKTESSSGIEQVEEVFDYLCDREAYGYDMIIETLDYKYLRNVLKLISEQDGDYFSAENLEKYKLPSAGALNKLLKRLTQHGILEKQGRGKYQIIDPLFERYVVRRLD</sequence>
<accession>A0A7C4VUQ8</accession>
<organism evidence="3">
    <name type="scientific">Fervidobacterium pennivorans</name>
    <dbReference type="NCBI Taxonomy" id="93466"/>
    <lineage>
        <taxon>Bacteria</taxon>
        <taxon>Thermotogati</taxon>
        <taxon>Thermotogota</taxon>
        <taxon>Thermotogae</taxon>
        <taxon>Thermotogales</taxon>
        <taxon>Fervidobacteriaceae</taxon>
        <taxon>Fervidobacterium</taxon>
    </lineage>
</organism>
<keyword evidence="3" id="KW-0067">ATP-binding</keyword>
<comment type="caution">
    <text evidence="3">The sequence shown here is derived from an EMBL/GenBank/DDBJ whole genome shotgun (WGS) entry which is preliminary data.</text>
</comment>
<dbReference type="EMBL" id="DSZT01000014">
    <property type="protein sequence ID" value="HGU41365.1"/>
    <property type="molecule type" value="Genomic_DNA"/>
</dbReference>
<evidence type="ECO:0000259" key="1">
    <source>
        <dbReference type="Pfam" id="PF01637"/>
    </source>
</evidence>
<dbReference type="Pfam" id="PF01637">
    <property type="entry name" value="ATPase_2"/>
    <property type="match status" value="1"/>
</dbReference>
<dbReference type="InterPro" id="IPR027417">
    <property type="entry name" value="P-loop_NTPase"/>
</dbReference>
<dbReference type="GO" id="GO:0005524">
    <property type="term" value="F:ATP binding"/>
    <property type="evidence" value="ECO:0007669"/>
    <property type="project" value="UniProtKB-KW"/>
</dbReference>
<dbReference type="EMBL" id="DTBH01000054">
    <property type="protein sequence ID" value="HGQ76760.1"/>
    <property type="molecule type" value="Genomic_DNA"/>
</dbReference>
<feature type="domain" description="ATPase" evidence="1">
    <location>
        <begin position="19"/>
        <end position="258"/>
    </location>
</feature>
<dbReference type="InterPro" id="IPR011579">
    <property type="entry name" value="ATPase_dom"/>
</dbReference>
<dbReference type="Gene3D" id="1.10.10.10">
    <property type="entry name" value="Winged helix-like DNA-binding domain superfamily/Winged helix DNA-binding domain"/>
    <property type="match status" value="1"/>
</dbReference>
<keyword evidence="3" id="KW-0547">Nucleotide-binding</keyword>
<dbReference type="InterPro" id="IPR036388">
    <property type="entry name" value="WH-like_DNA-bd_sf"/>
</dbReference>
<dbReference type="Gene3D" id="3.40.50.300">
    <property type="entry name" value="P-loop containing nucleotide triphosphate hydrolases"/>
    <property type="match status" value="1"/>
</dbReference>
<dbReference type="SUPFAM" id="SSF52540">
    <property type="entry name" value="P-loop containing nucleoside triphosphate hydrolases"/>
    <property type="match status" value="1"/>
</dbReference>
<protein>
    <submittedName>
        <fullName evidence="3">ATP-binding protein</fullName>
    </submittedName>
</protein>
<proteinExistence type="predicted"/>
<dbReference type="PANTHER" id="PTHR34301:SF8">
    <property type="entry name" value="ATPASE DOMAIN-CONTAINING PROTEIN"/>
    <property type="match status" value="1"/>
</dbReference>
<gene>
    <name evidence="3" type="ORF">ENT72_00330</name>
    <name evidence="2" type="ORF">ENU12_02305</name>
</gene>
<dbReference type="AlphaFoldDB" id="A0A7C4VUQ8"/>
<dbReference type="PANTHER" id="PTHR34301">
    <property type="entry name" value="DNA-BINDING PROTEIN-RELATED"/>
    <property type="match status" value="1"/>
</dbReference>
<evidence type="ECO:0000313" key="3">
    <source>
        <dbReference type="EMBL" id="HGU41365.1"/>
    </source>
</evidence>
<reference evidence="3" key="1">
    <citation type="journal article" date="2020" name="mSystems">
        <title>Genome- and Community-Level Interaction Insights into Carbon Utilization and Element Cycling Functions of Hydrothermarchaeota in Hydrothermal Sediment.</title>
        <authorList>
            <person name="Zhou Z."/>
            <person name="Liu Y."/>
            <person name="Xu W."/>
            <person name="Pan J."/>
            <person name="Luo Z.H."/>
            <person name="Li M."/>
        </authorList>
    </citation>
    <scope>NUCLEOTIDE SEQUENCE [LARGE SCALE GENOMIC DNA]</scope>
    <source>
        <strain evidence="3">SpSt-604</strain>
        <strain evidence="2">SpSt-640</strain>
    </source>
</reference>
<dbReference type="CDD" id="cd01120">
    <property type="entry name" value="RecA-like_superfamily"/>
    <property type="match status" value="1"/>
</dbReference>
<evidence type="ECO:0000313" key="2">
    <source>
        <dbReference type="EMBL" id="HGQ76760.1"/>
    </source>
</evidence>